<sequence length="1810" mass="198106">MTTEEVTKILTASTEVMTTEELTEIVGFTTPLVTGTPEKVSEIISLVTTAATPSLMTTLVEKTVTAATPATVTEAIKTTLRTVSPTAISRVLETLISSATPEITSKLVEVTTATVTPEILTSVIMPTIMTTELVTQVVELTTAAATPEVTTELIKITSEAISPEILPTAVSAITTAVPPSVTTKIIEITSTAATVSPELVTAISDITREYVTTEMLTEIVTAAATTTPEIMTTISEVITNFTSPAELTEIMTAITKYFPTETTAAVVTGITISPVTSVTPTQIMTTIAQTMTPYVITEIVETSTMTASPEVLTSILTATAKSLTPELVSIATTQPGTSELVTRIIETSLAASSPLTVTEVVETAITTAPPEVISKTVTEAIKTAPTEILTEIVTLTSEIATTEELTKYIETTAMTATPEYLTSVLETTLRVTEKYRTIVSTETPSLINVTITSPPSTPGVSAPTTVVCPTGTRYRLNAYTCDRLCPALVKSNPQCAYDRNVSFSACLPEDKLRSGEDFCSDIGKLIMVMSTNEITCIPESECLCLRDDTQELVAPFSKWEKEACEICTCANGLIYCTTKTTEECLITSTAMTPITVSAQPTLNVTLFTIQPEVAACSAVTNVTLCPDNCPTGQLCDGRSCVDSVDCPCVYEGRIYNTGLFVNERCEHCNCFDGNVISCSPYCDIDPCEAGQERIHPDGECCRCQPCQCDTGFFHCTSSTSPTCQDQCILESQKCDGNLDCPGGEDEESCVIPTTLPTIETTAPPIGCRPDGHFYAVGESFYDGCKKCECINDNAIYCDASGCEKTCTVIENQINTFDDKKYEYPICEHVLVTNTNSDVPDFSLKVSSSCQDDGHTGSVCTQDLVFLIQETTIVLSGEVFIINGNEVTIAQLSAASKLLESGIGITLIRVGEESIIRTTFGLTIRWSSSSYKTVISIDEQFFDAVAGLCGVPNNDPLDDYTNRDGQVSDDVFEFAESWGSQDTCPPPEECMNLAPPHVVATAREKCSILSSSSFAPCHEHVNVTEYIQLCESRICKSLWNNTDTEVDTCLCKALTMYATDCANSEAHIILDWRTPELCPVVCHHPMQWYECMSTCEWTCSSIGKPYQLCDTGCTPGCGCPPGLVRKGDTCVRFDECKECYCMGYGGIHYYSFDGTYFPFEGNCTYVLSRNKEPDSEFEILLGNAQCSRRPQNMCFMNVTVIYKNHEVILSQGPQVILDGQEIEIPSYMEVDGIQVSRPGGAWILYLNIPEIKVEVSFYDYNDGFSIMLPGTKYNDTEGLCGPCNQFPEDDFTMPDGTLTEDEYEFAASWLYNVGNDTTCDVSSVPPRYPITPEVDDECKKAIYEGVFSACNVLVDPAKYYRACLMDRTCKTGQCDTLFAYASECSKEGMCLDWRDEHNCPVTCPGDQIYYACHLPCRMTCANMNVFNEETNCVGQRLEGCFCPNGTIEDEFGNCVPTCERCIEEDGTRRVINETWSPSDCETCKCTDGGLIQCIRMECPAPPICADYKNLNFTRHAGVCCSTYECVCEQSLCPAESHAVSPICKTDQEIKTVTINECCSKEECACKPCPTPIIPQCEPYEMVEQYKENADDCCESFRCVCNRANCPADELECLPYHRKQQTPESLGACCAEYECVCSCPTPKMLNCSLGYENQLAEVDVRCDCDDYKCLAKEVCLWNNTVEVLEVQPGTRDLVGIDPCRTCDCLESMEPGSDFYKLDCEIIQCSIMSDLDCNMDSEYIAPEEGVCCGTCKVRWCVDDTGRHEINDTWTDLEPNNPCDYKQCLEDDDGTPKLDSYYVSCPPITPEDCPAPKY</sequence>
<dbReference type="InterPro" id="IPR014853">
    <property type="entry name" value="VWF/SSPO/ZAN-like_Cys-rich_dom"/>
</dbReference>
<dbReference type="InterPro" id="IPR001846">
    <property type="entry name" value="VWF_type-D"/>
</dbReference>
<dbReference type="SMART" id="SM00216">
    <property type="entry name" value="VWD"/>
    <property type="match status" value="2"/>
</dbReference>
<evidence type="ECO:0000256" key="4">
    <source>
        <dbReference type="ARBA" id="ARBA00023180"/>
    </source>
</evidence>
<dbReference type="InterPro" id="IPR050780">
    <property type="entry name" value="Mucin_vWF_Thrombospondin_sf"/>
</dbReference>
<organism evidence="8 9">
    <name type="scientific">Saccoglossus kowalevskii</name>
    <name type="common">Acorn worm</name>
    <dbReference type="NCBI Taxonomy" id="10224"/>
    <lineage>
        <taxon>Eukaryota</taxon>
        <taxon>Metazoa</taxon>
        <taxon>Hemichordata</taxon>
        <taxon>Enteropneusta</taxon>
        <taxon>Harrimaniidae</taxon>
        <taxon>Saccoglossus</taxon>
    </lineage>
</organism>
<dbReference type="PROSITE" id="PS01208">
    <property type="entry name" value="VWFC_1"/>
    <property type="match status" value="2"/>
</dbReference>
<dbReference type="PROSITE" id="PS50184">
    <property type="entry name" value="VWFC_2"/>
    <property type="match status" value="2"/>
</dbReference>
<feature type="domain" description="VWFC" evidence="6">
    <location>
        <begin position="648"/>
        <end position="707"/>
    </location>
</feature>
<dbReference type="Pfam" id="PF00094">
    <property type="entry name" value="VWD"/>
    <property type="match status" value="2"/>
</dbReference>
<dbReference type="RefSeq" id="XP_006820507.1">
    <property type="nucleotide sequence ID" value="XM_006820444.1"/>
</dbReference>
<feature type="domain" description="VWFD" evidence="7">
    <location>
        <begin position="1138"/>
        <end position="1319"/>
    </location>
</feature>
<proteinExistence type="predicted"/>
<comment type="caution">
    <text evidence="5">Lacks conserved residue(s) required for the propagation of feature annotation.</text>
</comment>
<evidence type="ECO:0000256" key="2">
    <source>
        <dbReference type="ARBA" id="ARBA00022889"/>
    </source>
</evidence>
<dbReference type="SMART" id="SM00832">
    <property type="entry name" value="C8"/>
    <property type="match status" value="2"/>
</dbReference>
<dbReference type="PANTHER" id="PTHR11339:SF402">
    <property type="entry name" value="VWFD DOMAIN-CONTAINING PROTEIN"/>
    <property type="match status" value="1"/>
</dbReference>
<dbReference type="Proteomes" id="UP000694865">
    <property type="component" value="Unplaced"/>
</dbReference>
<dbReference type="Gene3D" id="2.10.25.10">
    <property type="entry name" value="Laminin"/>
    <property type="match status" value="2"/>
</dbReference>
<name>A0ABM0MKG6_SACKO</name>
<dbReference type="SMART" id="SM00214">
    <property type="entry name" value="VWC"/>
    <property type="match status" value="4"/>
</dbReference>
<dbReference type="PANTHER" id="PTHR11339">
    <property type="entry name" value="EXTRACELLULAR MATRIX GLYCOPROTEIN RELATED"/>
    <property type="match status" value="1"/>
</dbReference>
<dbReference type="PROSITE" id="PS50068">
    <property type="entry name" value="LDLRA_2"/>
    <property type="match status" value="1"/>
</dbReference>
<dbReference type="CDD" id="cd19941">
    <property type="entry name" value="TIL"/>
    <property type="match status" value="2"/>
</dbReference>
<evidence type="ECO:0000313" key="9">
    <source>
        <dbReference type="RefSeq" id="XP_006820507.1"/>
    </source>
</evidence>
<evidence type="ECO:0000259" key="6">
    <source>
        <dbReference type="PROSITE" id="PS50184"/>
    </source>
</evidence>
<evidence type="ECO:0000256" key="3">
    <source>
        <dbReference type="ARBA" id="ARBA00023157"/>
    </source>
</evidence>
<feature type="domain" description="VWFD" evidence="7">
    <location>
        <begin position="804"/>
        <end position="984"/>
    </location>
</feature>
<keyword evidence="4" id="KW-0325">Glycoprotein</keyword>
<evidence type="ECO:0000256" key="5">
    <source>
        <dbReference type="PROSITE-ProRule" id="PRU00124"/>
    </source>
</evidence>
<keyword evidence="3 5" id="KW-1015">Disulfide bond</keyword>
<dbReference type="InterPro" id="IPR036084">
    <property type="entry name" value="Ser_inhib-like_sf"/>
</dbReference>
<dbReference type="InterPro" id="IPR002172">
    <property type="entry name" value="LDrepeatLR_classA_rpt"/>
</dbReference>
<dbReference type="SUPFAM" id="SSF57603">
    <property type="entry name" value="FnI-like domain"/>
    <property type="match status" value="1"/>
</dbReference>
<reference evidence="9" key="1">
    <citation type="submission" date="2025-08" db="UniProtKB">
        <authorList>
            <consortium name="RefSeq"/>
        </authorList>
    </citation>
    <scope>IDENTIFICATION</scope>
    <source>
        <tissue evidence="9">Testes</tissue>
    </source>
</reference>
<dbReference type="Pfam" id="PF08742">
    <property type="entry name" value="C8"/>
    <property type="match status" value="2"/>
</dbReference>
<dbReference type="SUPFAM" id="SSF57567">
    <property type="entry name" value="Serine protease inhibitors"/>
    <property type="match status" value="2"/>
</dbReference>
<keyword evidence="1" id="KW-0677">Repeat</keyword>
<dbReference type="GeneID" id="100369529"/>
<dbReference type="InterPro" id="IPR023415">
    <property type="entry name" value="LDLR_class-A_CS"/>
</dbReference>
<evidence type="ECO:0000313" key="8">
    <source>
        <dbReference type="Proteomes" id="UP000694865"/>
    </source>
</evidence>
<keyword evidence="8" id="KW-1185">Reference proteome</keyword>
<evidence type="ECO:0000259" key="7">
    <source>
        <dbReference type="PROSITE" id="PS51233"/>
    </source>
</evidence>
<protein>
    <submittedName>
        <fullName evidence="9">Hemocytin-like</fullName>
    </submittedName>
</protein>
<dbReference type="InterPro" id="IPR002919">
    <property type="entry name" value="TIL_dom"/>
</dbReference>
<evidence type="ECO:0000256" key="1">
    <source>
        <dbReference type="ARBA" id="ARBA00022737"/>
    </source>
</evidence>
<feature type="disulfide bond" evidence="5">
    <location>
        <begin position="734"/>
        <end position="749"/>
    </location>
</feature>
<accession>A0ABM0MKG6</accession>
<dbReference type="PROSITE" id="PS01209">
    <property type="entry name" value="LDLRA_1"/>
    <property type="match status" value="1"/>
</dbReference>
<dbReference type="InterPro" id="IPR001007">
    <property type="entry name" value="VWF_dom"/>
</dbReference>
<feature type="domain" description="VWFC" evidence="6">
    <location>
        <begin position="1458"/>
        <end position="1527"/>
    </location>
</feature>
<dbReference type="CDD" id="cd00112">
    <property type="entry name" value="LDLa"/>
    <property type="match status" value="1"/>
</dbReference>
<dbReference type="PROSITE" id="PS51233">
    <property type="entry name" value="VWFD"/>
    <property type="match status" value="2"/>
</dbReference>
<gene>
    <name evidence="9" type="primary">LOC100369529</name>
</gene>
<dbReference type="Pfam" id="PF01826">
    <property type="entry name" value="TIL"/>
    <property type="match status" value="2"/>
</dbReference>
<keyword evidence="2" id="KW-0130">Cell adhesion</keyword>
<dbReference type="SMART" id="SM00192">
    <property type="entry name" value="LDLa"/>
    <property type="match status" value="1"/>
</dbReference>